<comment type="caution">
    <text evidence="1">The sequence shown here is derived from an EMBL/GenBank/DDBJ whole genome shotgun (WGS) entry which is preliminary data.</text>
</comment>
<accession>A0A254TLC5</accession>
<dbReference type="EMBL" id="LSTO01000001">
    <property type="protein sequence ID" value="OWW21413.1"/>
    <property type="molecule type" value="Genomic_DNA"/>
</dbReference>
<sequence>MKNLHHELRRDAILELAHQARLMIVDGELCFLNDMATEKELVAFARLIERHFSEQKQGA</sequence>
<proteinExistence type="predicted"/>
<gene>
    <name evidence="1" type="ORF">AYR66_19920</name>
</gene>
<dbReference type="Proteomes" id="UP000197535">
    <property type="component" value="Unassembled WGS sequence"/>
</dbReference>
<name>A0A254TLC5_9BURK</name>
<evidence type="ECO:0000313" key="1">
    <source>
        <dbReference type="EMBL" id="OWW21413.1"/>
    </source>
</evidence>
<reference evidence="1 2" key="1">
    <citation type="submission" date="2016-02" db="EMBL/GenBank/DDBJ databases">
        <authorList>
            <person name="Wen L."/>
            <person name="He K."/>
            <person name="Yang H."/>
        </authorList>
    </citation>
    <scope>NUCLEOTIDE SEQUENCE [LARGE SCALE GENOMIC DNA]</scope>
    <source>
        <strain evidence="1 2">TSA40</strain>
    </source>
</reference>
<keyword evidence="2" id="KW-1185">Reference proteome</keyword>
<dbReference type="AlphaFoldDB" id="A0A254TLC5"/>
<evidence type="ECO:0000313" key="2">
    <source>
        <dbReference type="Proteomes" id="UP000197535"/>
    </source>
</evidence>
<protein>
    <submittedName>
        <fullName evidence="1">Uncharacterized protein</fullName>
    </submittedName>
</protein>
<organism evidence="1 2">
    <name type="scientific">Noviherbaspirillum denitrificans</name>
    <dbReference type="NCBI Taxonomy" id="1968433"/>
    <lineage>
        <taxon>Bacteria</taxon>
        <taxon>Pseudomonadati</taxon>
        <taxon>Pseudomonadota</taxon>
        <taxon>Betaproteobacteria</taxon>
        <taxon>Burkholderiales</taxon>
        <taxon>Oxalobacteraceae</taxon>
        <taxon>Noviherbaspirillum</taxon>
    </lineage>
</organism>
<dbReference type="RefSeq" id="WP_088708270.1">
    <property type="nucleotide sequence ID" value="NZ_LSTO01000001.1"/>
</dbReference>